<evidence type="ECO:0000256" key="4">
    <source>
        <dbReference type="ARBA" id="ARBA00022532"/>
    </source>
</evidence>
<dbReference type="GO" id="GO:0004474">
    <property type="term" value="F:malate synthase activity"/>
    <property type="evidence" value="ECO:0007669"/>
    <property type="project" value="UniProtKB-EC"/>
</dbReference>
<keyword evidence="13" id="KW-1185">Reference proteome</keyword>
<dbReference type="PIRSF" id="PIRSF001363">
    <property type="entry name" value="Malate_synth"/>
    <property type="match status" value="1"/>
</dbReference>
<dbReference type="Pfam" id="PF20659">
    <property type="entry name" value="MS_C"/>
    <property type="match status" value="1"/>
</dbReference>
<dbReference type="AlphaFoldDB" id="A0A8J3BWW9"/>
<dbReference type="InterPro" id="IPR046363">
    <property type="entry name" value="MS_N_TIM-barrel_dom"/>
</dbReference>
<feature type="active site" description="Proton acceptor" evidence="8">
    <location>
        <position position="151"/>
    </location>
</feature>
<sequence>MEGAAVTEILSEQAVAFVTDLNRRFRPRRNELLAQRAARRAEIAAGASLGFRPETAHIRDGDWTVPPAPADLTDRRVEITGPTERKMTINALNSGAKVWLADLEDANTPHWANVVDGQQNLHDAIRRTVRLETPAKTYELGGGPYPTIVMRPRGWHLDERHLPVDGEPAVGALVDFGLYFFHNAAELLARGSGPYFYLPKMESYREAELWNDVFTYAQETLGIPVGTIRATVLIETIPAAFEMDEILYALRPHMSGLNAGRWDYLFSIIKYFRDNPGMVLPDRAAVTMTAPFMRAYTELLVSTCHRRGAFAMGGMAAFIPSRRDPQVNEVALAKVREDKEREAGDGFDGSWVAHPDLVPVCREIFDRVLGERPNQVDVTRDEVSVTAEQLLDVAATGGAVTEAGLRSNVSVGLQYLEAWLRGNGAVAIFNLMEDAATAEISRSQVWQWLHNDVRLDDGTPITADLVTRIEDEELAKIRETAGEQAWAEARFDDARKLFERVALADDFADFLTTAAYDAID</sequence>
<keyword evidence="3" id="KW-0329">Glyoxylate bypass</keyword>
<gene>
    <name evidence="12" type="primary">aceB</name>
    <name evidence="12" type="ORF">GCM10012284_19220</name>
</gene>
<protein>
    <recommendedName>
        <fullName evidence="7">Malate synthase</fullName>
        <ecNumber evidence="2">2.3.3.9</ecNumber>
    </recommendedName>
</protein>
<evidence type="ECO:0000256" key="5">
    <source>
        <dbReference type="ARBA" id="ARBA00022679"/>
    </source>
</evidence>
<evidence type="ECO:0000259" key="10">
    <source>
        <dbReference type="Pfam" id="PF20656"/>
    </source>
</evidence>
<evidence type="ECO:0000259" key="9">
    <source>
        <dbReference type="Pfam" id="PF01274"/>
    </source>
</evidence>
<evidence type="ECO:0000256" key="7">
    <source>
        <dbReference type="ARBA" id="ARBA00068441"/>
    </source>
</evidence>
<dbReference type="InterPro" id="IPR048356">
    <property type="entry name" value="MS_N"/>
</dbReference>
<dbReference type="InterPro" id="IPR006252">
    <property type="entry name" value="Malate_synthA"/>
</dbReference>
<dbReference type="FunFam" id="3.20.20.360:FF:000001">
    <property type="entry name" value="Malate synthase"/>
    <property type="match status" value="1"/>
</dbReference>
<dbReference type="EC" id="2.3.3.9" evidence="2"/>
<evidence type="ECO:0000313" key="12">
    <source>
        <dbReference type="EMBL" id="GGK85078.1"/>
    </source>
</evidence>
<comment type="similarity">
    <text evidence="1">Belongs to the malate synthase family.</text>
</comment>
<dbReference type="InterPro" id="IPR011076">
    <property type="entry name" value="Malate_synth_sf"/>
</dbReference>
<dbReference type="SUPFAM" id="SSF51645">
    <property type="entry name" value="Malate synthase G"/>
    <property type="match status" value="1"/>
</dbReference>
<dbReference type="Gene3D" id="3.20.20.360">
    <property type="entry name" value="Malate synthase, domain 3"/>
    <property type="match status" value="1"/>
</dbReference>
<evidence type="ECO:0000256" key="3">
    <source>
        <dbReference type="ARBA" id="ARBA00022435"/>
    </source>
</evidence>
<evidence type="ECO:0000259" key="11">
    <source>
        <dbReference type="Pfam" id="PF20659"/>
    </source>
</evidence>
<feature type="domain" description="Malate synthase N-terminal" evidence="10">
    <location>
        <begin position="6"/>
        <end position="57"/>
    </location>
</feature>
<evidence type="ECO:0000313" key="13">
    <source>
        <dbReference type="Proteomes" id="UP000656042"/>
    </source>
</evidence>
<keyword evidence="4" id="KW-0816">Tricarboxylic acid cycle</keyword>
<reference evidence="12" key="1">
    <citation type="journal article" date="2014" name="Int. J. Syst. Evol. Microbiol.">
        <title>Complete genome sequence of Corynebacterium casei LMG S-19264T (=DSM 44701T), isolated from a smear-ripened cheese.</title>
        <authorList>
            <consortium name="US DOE Joint Genome Institute (JGI-PGF)"/>
            <person name="Walter F."/>
            <person name="Albersmeier A."/>
            <person name="Kalinowski J."/>
            <person name="Ruckert C."/>
        </authorList>
    </citation>
    <scope>NUCLEOTIDE SEQUENCE</scope>
    <source>
        <strain evidence="12">CGMCC 4.7299</strain>
    </source>
</reference>
<dbReference type="CDD" id="cd00727">
    <property type="entry name" value="malate_synt_A"/>
    <property type="match status" value="1"/>
</dbReference>
<evidence type="ECO:0000256" key="2">
    <source>
        <dbReference type="ARBA" id="ARBA00012636"/>
    </source>
</evidence>
<accession>A0A8J3BWW9</accession>
<feature type="domain" description="Malate synthase C-terminal" evidence="11">
    <location>
        <begin position="400"/>
        <end position="519"/>
    </location>
</feature>
<dbReference type="Pfam" id="PF01274">
    <property type="entry name" value="MS_TIM-barrel"/>
    <property type="match status" value="1"/>
</dbReference>
<name>A0A8J3BWW9_9ACTN</name>
<evidence type="ECO:0000256" key="6">
    <source>
        <dbReference type="ARBA" id="ARBA00047918"/>
    </source>
</evidence>
<dbReference type="InterPro" id="IPR044856">
    <property type="entry name" value="Malate_synth_C_sf"/>
</dbReference>
<dbReference type="Pfam" id="PF20656">
    <property type="entry name" value="MS_N"/>
    <property type="match status" value="1"/>
</dbReference>
<dbReference type="InterPro" id="IPR048355">
    <property type="entry name" value="MS_C"/>
</dbReference>
<feature type="domain" description="Malate synthase TIM barrel" evidence="9">
    <location>
        <begin position="147"/>
        <end position="392"/>
    </location>
</feature>
<dbReference type="NCBIfam" id="TIGR01344">
    <property type="entry name" value="malate_syn_A"/>
    <property type="match status" value="1"/>
</dbReference>
<dbReference type="FunFam" id="1.20.1220.12:FF:000001">
    <property type="entry name" value="Malate synthase"/>
    <property type="match status" value="1"/>
</dbReference>
<feature type="active site" description="Proton donor" evidence="8">
    <location>
        <position position="434"/>
    </location>
</feature>
<dbReference type="Proteomes" id="UP000656042">
    <property type="component" value="Unassembled WGS sequence"/>
</dbReference>
<proteinExistence type="inferred from homology"/>
<dbReference type="GO" id="GO:0005737">
    <property type="term" value="C:cytoplasm"/>
    <property type="evidence" value="ECO:0007669"/>
    <property type="project" value="TreeGrafter"/>
</dbReference>
<keyword evidence="5" id="KW-0808">Transferase</keyword>
<dbReference type="EMBL" id="BMMX01000005">
    <property type="protein sequence ID" value="GGK85078.1"/>
    <property type="molecule type" value="Genomic_DNA"/>
</dbReference>
<dbReference type="PANTHER" id="PTHR42902:SF1">
    <property type="entry name" value="MALATE SYNTHASE 1-RELATED"/>
    <property type="match status" value="1"/>
</dbReference>
<evidence type="ECO:0000256" key="1">
    <source>
        <dbReference type="ARBA" id="ARBA00006394"/>
    </source>
</evidence>
<dbReference type="GO" id="GO:0006097">
    <property type="term" value="P:glyoxylate cycle"/>
    <property type="evidence" value="ECO:0007669"/>
    <property type="project" value="UniProtKB-KW"/>
</dbReference>
<dbReference type="GO" id="GO:0006099">
    <property type="term" value="P:tricarboxylic acid cycle"/>
    <property type="evidence" value="ECO:0007669"/>
    <property type="project" value="UniProtKB-KW"/>
</dbReference>
<dbReference type="PANTHER" id="PTHR42902">
    <property type="entry name" value="MALATE SYNTHASE"/>
    <property type="match status" value="1"/>
</dbReference>
<evidence type="ECO:0000256" key="8">
    <source>
        <dbReference type="PIRSR" id="PIRSR001363-1"/>
    </source>
</evidence>
<comment type="caution">
    <text evidence="12">The sequence shown here is derived from an EMBL/GenBank/DDBJ whole genome shotgun (WGS) entry which is preliminary data.</text>
</comment>
<dbReference type="Gene3D" id="1.20.1220.12">
    <property type="entry name" value="Malate synthase, domain III"/>
    <property type="match status" value="1"/>
</dbReference>
<reference evidence="12" key="2">
    <citation type="submission" date="2020-09" db="EMBL/GenBank/DDBJ databases">
        <authorList>
            <person name="Sun Q."/>
            <person name="Zhou Y."/>
        </authorList>
    </citation>
    <scope>NUCLEOTIDE SEQUENCE</scope>
    <source>
        <strain evidence="12">CGMCC 4.7299</strain>
    </source>
</reference>
<organism evidence="12 13">
    <name type="scientific">Mangrovihabitans endophyticus</name>
    <dbReference type="NCBI Taxonomy" id="1751298"/>
    <lineage>
        <taxon>Bacteria</taxon>
        <taxon>Bacillati</taxon>
        <taxon>Actinomycetota</taxon>
        <taxon>Actinomycetes</taxon>
        <taxon>Micromonosporales</taxon>
        <taxon>Micromonosporaceae</taxon>
        <taxon>Mangrovihabitans</taxon>
    </lineage>
</organism>
<dbReference type="InterPro" id="IPR001465">
    <property type="entry name" value="Malate_synthase_TIM"/>
</dbReference>
<comment type="catalytic activity">
    <reaction evidence="6">
        <text>glyoxylate + acetyl-CoA + H2O = (S)-malate + CoA + H(+)</text>
        <dbReference type="Rhea" id="RHEA:18181"/>
        <dbReference type="ChEBI" id="CHEBI:15377"/>
        <dbReference type="ChEBI" id="CHEBI:15378"/>
        <dbReference type="ChEBI" id="CHEBI:15589"/>
        <dbReference type="ChEBI" id="CHEBI:36655"/>
        <dbReference type="ChEBI" id="CHEBI:57287"/>
        <dbReference type="ChEBI" id="CHEBI:57288"/>
        <dbReference type="EC" id="2.3.3.9"/>
    </reaction>
</comment>